<sequence>MKNLFSRSIINCNATRLLRPSLQAGVAATSVSTITADSVDNHHHRCCSRSRRSYHHHHHHSRRNEDVLVIMGATGTGKSKLSIDISSMFSGEVVNSDKIQVYKGLDITTNKMPIADRCGVPHHLLGELDPCGGELPPGGFRSLASSCIAGIAARGRRPVLAGGSNSYIHALLAEHYDPRSDPFGSVRRERFRYRCCFLWVDVDAAVLGEYLDRRVDEMIGDGMVDELEAYFAAGGDRDHAGLGKAIGVPEFKKYFEKGKSAAGFEMAVAEIKENTRRLAETQVRKIKRLVEHGWALRRLDASAVIAAKLCGAGKDKQVEAWERDVVGPSIEAVRHFLDGISAGAGAGDDDDGVHHQQFLLRHRRQPLSSVS</sequence>
<keyword evidence="4" id="KW-0547">Nucleotide-binding</keyword>
<evidence type="ECO:0000256" key="5">
    <source>
        <dbReference type="ARBA" id="ARBA00022840"/>
    </source>
</evidence>
<dbReference type="Gene3D" id="1.10.287.890">
    <property type="entry name" value="Crystal structure of tRNA isopentenylpyrophosphate transferase (bh2366) domain"/>
    <property type="match status" value="1"/>
</dbReference>
<evidence type="ECO:0000256" key="4">
    <source>
        <dbReference type="ARBA" id="ARBA00022741"/>
    </source>
</evidence>
<evidence type="ECO:0000313" key="6">
    <source>
        <dbReference type="Proteomes" id="UP001515500"/>
    </source>
</evidence>
<dbReference type="GO" id="GO:0006400">
    <property type="term" value="P:tRNA modification"/>
    <property type="evidence" value="ECO:0007669"/>
    <property type="project" value="TreeGrafter"/>
</dbReference>
<dbReference type="Pfam" id="PF01715">
    <property type="entry name" value="IPPT"/>
    <property type="match status" value="2"/>
</dbReference>
<dbReference type="PANTHER" id="PTHR11088:SF86">
    <property type="entry name" value="ADENYLATE ISOPENTENYLTRANSFERASE 4-RELATED"/>
    <property type="match status" value="1"/>
</dbReference>
<dbReference type="GO" id="GO:0009691">
    <property type="term" value="P:cytokinin biosynthetic process"/>
    <property type="evidence" value="ECO:0007669"/>
    <property type="project" value="UniProtKB-KW"/>
</dbReference>
<comment type="similarity">
    <text evidence="1">Belongs to the IPP transferase family.</text>
</comment>
<dbReference type="InterPro" id="IPR039657">
    <property type="entry name" value="Dimethylallyltransferase"/>
</dbReference>
<accession>A0AB40B3D8</accession>
<proteinExistence type="inferred from homology"/>
<evidence type="ECO:0000256" key="2">
    <source>
        <dbReference type="ARBA" id="ARBA00022679"/>
    </source>
</evidence>
<keyword evidence="2" id="KW-0808">Transferase</keyword>
<dbReference type="InterPro" id="IPR027417">
    <property type="entry name" value="P-loop_NTPase"/>
</dbReference>
<evidence type="ECO:0000256" key="3">
    <source>
        <dbReference type="ARBA" id="ARBA00022712"/>
    </source>
</evidence>
<dbReference type="GO" id="GO:0005739">
    <property type="term" value="C:mitochondrion"/>
    <property type="evidence" value="ECO:0007669"/>
    <property type="project" value="TreeGrafter"/>
</dbReference>
<dbReference type="SUPFAM" id="SSF52540">
    <property type="entry name" value="P-loop containing nucleoside triphosphate hydrolases"/>
    <property type="match status" value="1"/>
</dbReference>
<gene>
    <name evidence="7" type="primary">LOC120258297</name>
</gene>
<evidence type="ECO:0000313" key="7">
    <source>
        <dbReference type="RefSeq" id="XP_039121594.1"/>
    </source>
</evidence>
<dbReference type="GO" id="GO:0005524">
    <property type="term" value="F:ATP binding"/>
    <property type="evidence" value="ECO:0007669"/>
    <property type="project" value="UniProtKB-KW"/>
</dbReference>
<reference evidence="7" key="1">
    <citation type="submission" date="2025-08" db="UniProtKB">
        <authorList>
            <consortium name="RefSeq"/>
        </authorList>
    </citation>
    <scope>IDENTIFICATION</scope>
</reference>
<protein>
    <submittedName>
        <fullName evidence="7">Adenylate isopentenyltransferase-like</fullName>
    </submittedName>
</protein>
<name>A0AB40B3D8_DIOCR</name>
<keyword evidence="5" id="KW-0067">ATP-binding</keyword>
<organism evidence="6 7">
    <name type="scientific">Dioscorea cayennensis subsp. rotundata</name>
    <name type="common">White Guinea yam</name>
    <name type="synonym">Dioscorea rotundata</name>
    <dbReference type="NCBI Taxonomy" id="55577"/>
    <lineage>
        <taxon>Eukaryota</taxon>
        <taxon>Viridiplantae</taxon>
        <taxon>Streptophyta</taxon>
        <taxon>Embryophyta</taxon>
        <taxon>Tracheophyta</taxon>
        <taxon>Spermatophyta</taxon>
        <taxon>Magnoliopsida</taxon>
        <taxon>Liliopsida</taxon>
        <taxon>Dioscoreales</taxon>
        <taxon>Dioscoreaceae</taxon>
        <taxon>Dioscorea</taxon>
    </lineage>
</organism>
<dbReference type="GeneID" id="120258297"/>
<keyword evidence="6" id="KW-1185">Reference proteome</keyword>
<dbReference type="AlphaFoldDB" id="A0AB40B3D8"/>
<dbReference type="GO" id="GO:0052381">
    <property type="term" value="F:tRNA dimethylallyltransferase activity"/>
    <property type="evidence" value="ECO:0007669"/>
    <property type="project" value="TreeGrafter"/>
</dbReference>
<dbReference type="RefSeq" id="XP_039121594.1">
    <property type="nucleotide sequence ID" value="XM_039265660.1"/>
</dbReference>
<dbReference type="Proteomes" id="UP001515500">
    <property type="component" value="Chromosome 4"/>
</dbReference>
<dbReference type="Gene3D" id="3.40.50.300">
    <property type="entry name" value="P-loop containing nucleotide triphosphate hydrolases"/>
    <property type="match status" value="1"/>
</dbReference>
<dbReference type="PANTHER" id="PTHR11088">
    <property type="entry name" value="TRNA DIMETHYLALLYLTRANSFERASE"/>
    <property type="match status" value="1"/>
</dbReference>
<keyword evidence="3" id="KW-0203">Cytokinin biosynthesis</keyword>
<evidence type="ECO:0000256" key="1">
    <source>
        <dbReference type="ARBA" id="ARBA00005842"/>
    </source>
</evidence>